<protein>
    <recommendedName>
        <fullName evidence="9">LITAF domain-containing protein</fullName>
    </recommendedName>
</protein>
<feature type="domain" description="LITAF" evidence="9">
    <location>
        <begin position="1"/>
        <end position="67"/>
    </location>
</feature>
<dbReference type="PANTHER" id="PTHR23292">
    <property type="entry name" value="LIPOPOLYSACCHARIDE-INDUCED TUMOR NECROSIS FACTOR-ALPHA FACTOR"/>
    <property type="match status" value="1"/>
</dbReference>
<sequence>TICPCCRQPITTEIVYRMGRLCFLLSAAICCVGCNMGCCFIPFFVKRFKDVDHYCPCCRFHIYRYNRL</sequence>
<dbReference type="PROSITE" id="PS51837">
    <property type="entry name" value="LITAF"/>
    <property type="match status" value="1"/>
</dbReference>
<feature type="transmembrane region" description="Helical" evidence="8">
    <location>
        <begin position="21"/>
        <end position="44"/>
    </location>
</feature>
<keyword evidence="5" id="KW-0479">Metal-binding</keyword>
<evidence type="ECO:0000256" key="5">
    <source>
        <dbReference type="ARBA" id="ARBA00022723"/>
    </source>
</evidence>
<keyword evidence="8" id="KW-1133">Transmembrane helix</keyword>
<evidence type="ECO:0000256" key="2">
    <source>
        <dbReference type="ARBA" id="ARBA00004414"/>
    </source>
</evidence>
<dbReference type="InterPro" id="IPR037519">
    <property type="entry name" value="LITAF_fam"/>
</dbReference>
<evidence type="ECO:0000259" key="9">
    <source>
        <dbReference type="PROSITE" id="PS51837"/>
    </source>
</evidence>
<evidence type="ECO:0000256" key="3">
    <source>
        <dbReference type="ARBA" id="ARBA00004630"/>
    </source>
</evidence>
<evidence type="ECO:0000256" key="1">
    <source>
        <dbReference type="ARBA" id="ARBA00004125"/>
    </source>
</evidence>
<proteinExistence type="inferred from homology"/>
<name>A0A8C3S128_CHESE</name>
<keyword evidence="11" id="KW-1185">Reference proteome</keyword>
<dbReference type="GO" id="GO:0008270">
    <property type="term" value="F:zinc ion binding"/>
    <property type="evidence" value="ECO:0007669"/>
    <property type="project" value="TreeGrafter"/>
</dbReference>
<dbReference type="GO" id="GO:0005634">
    <property type="term" value="C:nucleus"/>
    <property type="evidence" value="ECO:0007669"/>
    <property type="project" value="TreeGrafter"/>
</dbReference>
<dbReference type="GO" id="GO:0098574">
    <property type="term" value="C:cytoplasmic side of lysosomal membrane"/>
    <property type="evidence" value="ECO:0007669"/>
    <property type="project" value="TreeGrafter"/>
</dbReference>
<dbReference type="Ensembl" id="ENSCSRT00000007759.1">
    <property type="protein sequence ID" value="ENSCSRP00000007521.1"/>
    <property type="gene ID" value="ENSCSRG00000005542.1"/>
</dbReference>
<evidence type="ECO:0000256" key="7">
    <source>
        <dbReference type="ARBA" id="ARBA00023136"/>
    </source>
</evidence>
<comment type="similarity">
    <text evidence="4">Belongs to the CDIP1/LITAF family.</text>
</comment>
<evidence type="ECO:0000256" key="8">
    <source>
        <dbReference type="SAM" id="Phobius"/>
    </source>
</evidence>
<evidence type="ECO:0000313" key="11">
    <source>
        <dbReference type="Proteomes" id="UP000694403"/>
    </source>
</evidence>
<dbReference type="PANTHER" id="PTHR23292:SF47">
    <property type="entry name" value="LITAF DOMAIN-CONTAINING PROTEIN"/>
    <property type="match status" value="1"/>
</dbReference>
<comment type="subcellular location">
    <subcellularLocation>
        <location evidence="1">Endosome membrane</location>
        <topology evidence="1">Peripheral membrane protein</topology>
        <orientation evidence="1">Cytoplasmic side</orientation>
    </subcellularLocation>
    <subcellularLocation>
        <location evidence="2">Late endosome membrane</location>
    </subcellularLocation>
    <subcellularLocation>
        <location evidence="3">Lysosome membrane</location>
        <topology evidence="3">Peripheral membrane protein</topology>
        <orientation evidence="3">Cytoplasmic side</orientation>
    </subcellularLocation>
</comment>
<dbReference type="GO" id="GO:0098560">
    <property type="term" value="C:cytoplasmic side of late endosome membrane"/>
    <property type="evidence" value="ECO:0007669"/>
    <property type="project" value="TreeGrafter"/>
</dbReference>
<dbReference type="Pfam" id="PF10601">
    <property type="entry name" value="zf-LITAF-like"/>
    <property type="match status" value="1"/>
</dbReference>
<dbReference type="Proteomes" id="UP000694403">
    <property type="component" value="Unplaced"/>
</dbReference>
<organism evidence="10 11">
    <name type="scientific">Chelydra serpentina</name>
    <name type="common">Snapping turtle</name>
    <name type="synonym">Testudo serpentina</name>
    <dbReference type="NCBI Taxonomy" id="8475"/>
    <lineage>
        <taxon>Eukaryota</taxon>
        <taxon>Metazoa</taxon>
        <taxon>Chordata</taxon>
        <taxon>Craniata</taxon>
        <taxon>Vertebrata</taxon>
        <taxon>Euteleostomi</taxon>
        <taxon>Archelosauria</taxon>
        <taxon>Testudinata</taxon>
        <taxon>Testudines</taxon>
        <taxon>Cryptodira</taxon>
        <taxon>Durocryptodira</taxon>
        <taxon>Americhelydia</taxon>
        <taxon>Chelydroidea</taxon>
        <taxon>Chelydridae</taxon>
        <taxon>Chelydra</taxon>
    </lineage>
</organism>
<evidence type="ECO:0000313" key="10">
    <source>
        <dbReference type="Ensembl" id="ENSCSRP00000007521.1"/>
    </source>
</evidence>
<keyword evidence="6" id="KW-0862">Zinc</keyword>
<keyword evidence="7 8" id="KW-0472">Membrane</keyword>
<reference evidence="10" key="2">
    <citation type="submission" date="2025-09" db="UniProtKB">
        <authorList>
            <consortium name="Ensembl"/>
        </authorList>
    </citation>
    <scope>IDENTIFICATION</scope>
</reference>
<dbReference type="AlphaFoldDB" id="A0A8C3S128"/>
<dbReference type="InterPro" id="IPR006629">
    <property type="entry name" value="LITAF"/>
</dbReference>
<reference evidence="10" key="1">
    <citation type="submission" date="2025-08" db="UniProtKB">
        <authorList>
            <consortium name="Ensembl"/>
        </authorList>
    </citation>
    <scope>IDENTIFICATION</scope>
</reference>
<keyword evidence="8" id="KW-0812">Transmembrane</keyword>
<dbReference type="SMART" id="SM00714">
    <property type="entry name" value="LITAF"/>
    <property type="match status" value="1"/>
</dbReference>
<accession>A0A8C3S128</accession>
<evidence type="ECO:0000256" key="4">
    <source>
        <dbReference type="ARBA" id="ARBA00005975"/>
    </source>
</evidence>
<evidence type="ECO:0000256" key="6">
    <source>
        <dbReference type="ARBA" id="ARBA00022833"/>
    </source>
</evidence>